<organism evidence="3 4">
    <name type="scientific">Spirochaeta lutea</name>
    <dbReference type="NCBI Taxonomy" id="1480694"/>
    <lineage>
        <taxon>Bacteria</taxon>
        <taxon>Pseudomonadati</taxon>
        <taxon>Spirochaetota</taxon>
        <taxon>Spirochaetia</taxon>
        <taxon>Spirochaetales</taxon>
        <taxon>Spirochaetaceae</taxon>
        <taxon>Spirochaeta</taxon>
    </lineage>
</organism>
<dbReference type="RefSeq" id="WP_037549569.1">
    <property type="nucleotide sequence ID" value="NZ_JNUP01000071.1"/>
</dbReference>
<evidence type="ECO:0000313" key="3">
    <source>
        <dbReference type="EMBL" id="KGE70950.1"/>
    </source>
</evidence>
<reference evidence="3 4" key="1">
    <citation type="submission" date="2014-05" db="EMBL/GenBank/DDBJ databases">
        <title>De novo Genome Sequence of Spirocheata sp.</title>
        <authorList>
            <person name="Shivani Y."/>
            <person name="Subhash Y."/>
            <person name="Tushar L."/>
            <person name="Sasikala C."/>
            <person name="Ramana C.V."/>
        </authorList>
    </citation>
    <scope>NUCLEOTIDE SEQUENCE [LARGE SCALE GENOMIC DNA]</scope>
    <source>
        <strain evidence="3 4">JC230</strain>
    </source>
</reference>
<keyword evidence="4" id="KW-1185">Reference proteome</keyword>
<dbReference type="AlphaFoldDB" id="A0A098QSW2"/>
<name>A0A098QSW2_9SPIO</name>
<feature type="region of interest" description="Disordered" evidence="1">
    <location>
        <begin position="428"/>
        <end position="455"/>
    </location>
</feature>
<feature type="signal peptide" evidence="2">
    <location>
        <begin position="1"/>
        <end position="23"/>
    </location>
</feature>
<feature type="compositionally biased region" description="Basic and acidic residues" evidence="1">
    <location>
        <begin position="435"/>
        <end position="447"/>
    </location>
</feature>
<evidence type="ECO:0000256" key="1">
    <source>
        <dbReference type="SAM" id="MobiDB-lite"/>
    </source>
</evidence>
<dbReference type="EMBL" id="JNUP01000071">
    <property type="protein sequence ID" value="KGE70950.1"/>
    <property type="molecule type" value="Genomic_DNA"/>
</dbReference>
<comment type="caution">
    <text evidence="3">The sequence shown here is derived from an EMBL/GenBank/DDBJ whole genome shotgun (WGS) entry which is preliminary data.</text>
</comment>
<dbReference type="PROSITE" id="PS51257">
    <property type="entry name" value="PROKAR_LIPOPROTEIN"/>
    <property type="match status" value="1"/>
</dbReference>
<evidence type="ECO:0000313" key="4">
    <source>
        <dbReference type="Proteomes" id="UP000029692"/>
    </source>
</evidence>
<gene>
    <name evidence="3" type="ORF">DC28_13505</name>
</gene>
<evidence type="ECO:0000256" key="2">
    <source>
        <dbReference type="SAM" id="SignalP"/>
    </source>
</evidence>
<proteinExistence type="predicted"/>
<dbReference type="Proteomes" id="UP000029692">
    <property type="component" value="Unassembled WGS sequence"/>
</dbReference>
<sequence length="455" mass="49780">MNLRRVSTRAFMSILVMFVLVSAGCNITDSNRADVTVINNTGESIKLVAGDYSKFEEKPHGDLMVAISADNSGTPFNPTTEKSVNIWHLNSAENFVTILTDQYGEHKEFEFEPDVKYILTIDQGTFTLTSDSDSGSGDGSFSRSFPSVSRSAALATNLISMNAAHLNPVQATVTREDASYGKTTVSVHASFKYDYEAGDLDTLSFPQARATFYDADGNSIYNTTLDGGDGFKYIEAPYTSRYFSTSSYYYNNNYIFPGDTAYLRWYAYFDSDDTTHPLYGIEPEDVAEISFDLISSGYSNINYEKLTAANGGLTVTNVAMIGGNATATVTNHSASQWWQLLSFSDAFILDSQGRLLSNDYYIDPVSGYSLLVEPGGTTKIYVPIPSSDQGSATSALFLLDYEEGVPLGSSIIAPRSLGGRELEVRTARESSVPVDRQEAAEAEHNRTLEAMNARN</sequence>
<accession>A0A098QSW2</accession>
<feature type="chain" id="PRO_5001946534" evidence="2">
    <location>
        <begin position="24"/>
        <end position="455"/>
    </location>
</feature>
<protein>
    <submittedName>
        <fullName evidence="3">Uncharacterized protein</fullName>
    </submittedName>
</protein>
<keyword evidence="2" id="KW-0732">Signal</keyword>